<protein>
    <submittedName>
        <fullName evidence="1">Uncharacterized protein</fullName>
    </submittedName>
</protein>
<reference evidence="1 2" key="1">
    <citation type="journal article" date="2018" name="Sci. Rep.">
        <title>Genomic signatures of local adaptation to the degree of environmental predictability in rotifers.</title>
        <authorList>
            <person name="Franch-Gras L."/>
            <person name="Hahn C."/>
            <person name="Garcia-Roger E.M."/>
            <person name="Carmona M.J."/>
            <person name="Serra M."/>
            <person name="Gomez A."/>
        </authorList>
    </citation>
    <scope>NUCLEOTIDE SEQUENCE [LARGE SCALE GENOMIC DNA]</scope>
    <source>
        <strain evidence="1">HYR1</strain>
    </source>
</reference>
<gene>
    <name evidence="1" type="ORF">BpHYR1_017189</name>
</gene>
<organism evidence="1 2">
    <name type="scientific">Brachionus plicatilis</name>
    <name type="common">Marine rotifer</name>
    <name type="synonym">Brachionus muelleri</name>
    <dbReference type="NCBI Taxonomy" id="10195"/>
    <lineage>
        <taxon>Eukaryota</taxon>
        <taxon>Metazoa</taxon>
        <taxon>Spiralia</taxon>
        <taxon>Gnathifera</taxon>
        <taxon>Rotifera</taxon>
        <taxon>Eurotatoria</taxon>
        <taxon>Monogononta</taxon>
        <taxon>Pseudotrocha</taxon>
        <taxon>Ploima</taxon>
        <taxon>Brachionidae</taxon>
        <taxon>Brachionus</taxon>
    </lineage>
</organism>
<dbReference type="Proteomes" id="UP000276133">
    <property type="component" value="Unassembled WGS sequence"/>
</dbReference>
<comment type="caution">
    <text evidence="1">The sequence shown here is derived from an EMBL/GenBank/DDBJ whole genome shotgun (WGS) entry which is preliminary data.</text>
</comment>
<dbReference type="EMBL" id="REGN01006013">
    <property type="protein sequence ID" value="RNA11229.1"/>
    <property type="molecule type" value="Genomic_DNA"/>
</dbReference>
<dbReference type="AlphaFoldDB" id="A0A3M7QIX2"/>
<name>A0A3M7QIX2_BRAPC</name>
<evidence type="ECO:0000313" key="2">
    <source>
        <dbReference type="Proteomes" id="UP000276133"/>
    </source>
</evidence>
<keyword evidence="2" id="KW-1185">Reference proteome</keyword>
<sequence>MASFLLITPFSSRGISQEKIESEINKNSRHLILKTICIVSLDKCRLFLDRKYPKNSIINFPFLLYVEVEFDLEGNFSAFSNLIPRFDIFYNEIGSTACLKI</sequence>
<accession>A0A3M7QIX2</accession>
<evidence type="ECO:0000313" key="1">
    <source>
        <dbReference type="EMBL" id="RNA11229.1"/>
    </source>
</evidence>
<proteinExistence type="predicted"/>